<organism evidence="1 2">
    <name type="scientific">Paenibacillus glycanilyticus</name>
    <dbReference type="NCBI Taxonomy" id="126569"/>
    <lineage>
        <taxon>Bacteria</taxon>
        <taxon>Bacillati</taxon>
        <taxon>Bacillota</taxon>
        <taxon>Bacilli</taxon>
        <taxon>Bacillales</taxon>
        <taxon>Paenibacillaceae</taxon>
        <taxon>Paenibacillus</taxon>
    </lineage>
</organism>
<protein>
    <recommendedName>
        <fullName evidence="3">Phage protein</fullName>
    </recommendedName>
</protein>
<keyword evidence="2" id="KW-1185">Reference proteome</keyword>
<accession>A0ABQ6NLC6</accession>
<gene>
    <name evidence="1" type="ORF">PghCCS26_19470</name>
</gene>
<dbReference type="Proteomes" id="UP001285921">
    <property type="component" value="Unassembled WGS sequence"/>
</dbReference>
<reference evidence="1 2" key="1">
    <citation type="submission" date="2023-05" db="EMBL/GenBank/DDBJ databases">
        <title>Draft genome of Paenibacillus sp. CCS26.</title>
        <authorList>
            <person name="Akita H."/>
            <person name="Shinto Y."/>
            <person name="Kimura Z."/>
        </authorList>
    </citation>
    <scope>NUCLEOTIDE SEQUENCE [LARGE SCALE GENOMIC DNA]</scope>
    <source>
        <strain evidence="1 2">CCS26</strain>
    </source>
</reference>
<dbReference type="EMBL" id="BTCL01000005">
    <property type="protein sequence ID" value="GMK44819.1"/>
    <property type="molecule type" value="Genomic_DNA"/>
</dbReference>
<proteinExistence type="predicted"/>
<sequence>MGIFFIIAFVIMLLAVLNIDGKIKKHLENQKLIIEKLDLLLHSQTNKDSE</sequence>
<comment type="caution">
    <text evidence="1">The sequence shown here is derived from an EMBL/GenBank/DDBJ whole genome shotgun (WGS) entry which is preliminary data.</text>
</comment>
<dbReference type="RefSeq" id="WP_164775372.1">
    <property type="nucleotide sequence ID" value="NZ_BTCL01000005.1"/>
</dbReference>
<evidence type="ECO:0000313" key="2">
    <source>
        <dbReference type="Proteomes" id="UP001285921"/>
    </source>
</evidence>
<evidence type="ECO:0000313" key="1">
    <source>
        <dbReference type="EMBL" id="GMK44819.1"/>
    </source>
</evidence>
<evidence type="ECO:0008006" key="3">
    <source>
        <dbReference type="Google" id="ProtNLM"/>
    </source>
</evidence>
<name>A0ABQ6NLC6_9BACL</name>